<comment type="caution">
    <text evidence="1">The sequence shown here is derived from an EMBL/GenBank/DDBJ whole genome shotgun (WGS) entry which is preliminary data.</text>
</comment>
<evidence type="ECO:0000313" key="1">
    <source>
        <dbReference type="EMBL" id="KAI8529956.1"/>
    </source>
</evidence>
<dbReference type="EMBL" id="CM046398">
    <property type="protein sequence ID" value="KAI8529956.1"/>
    <property type="molecule type" value="Genomic_DNA"/>
</dbReference>
<sequence length="118" mass="12960">MSWKIPVVDTQGNPVEIHLVPARVKPPSVTVPLNNIELPLHVPNEWVNEAIRRMVAMENVIRRAASGMPLELLHPAPSPPRAQRAATQRPQEQEDAVASAKENGGEDAHTIGHYTVTD</sequence>
<reference evidence="1" key="1">
    <citation type="submission" date="2022-02" db="EMBL/GenBank/DDBJ databases">
        <title>Plant Genome Project.</title>
        <authorList>
            <person name="Zhang R.-G."/>
        </authorList>
    </citation>
    <scope>NUCLEOTIDE SEQUENCE</scope>
    <source>
        <strain evidence="1">AT1</strain>
    </source>
</reference>
<protein>
    <submittedName>
        <fullName evidence="1">Uncharacterized protein</fullName>
    </submittedName>
</protein>
<accession>A0ACC0LNV5</accession>
<organism evidence="1 2">
    <name type="scientific">Rhododendron molle</name>
    <name type="common">Chinese azalea</name>
    <name type="synonym">Azalea mollis</name>
    <dbReference type="NCBI Taxonomy" id="49168"/>
    <lineage>
        <taxon>Eukaryota</taxon>
        <taxon>Viridiplantae</taxon>
        <taxon>Streptophyta</taxon>
        <taxon>Embryophyta</taxon>
        <taxon>Tracheophyta</taxon>
        <taxon>Spermatophyta</taxon>
        <taxon>Magnoliopsida</taxon>
        <taxon>eudicotyledons</taxon>
        <taxon>Gunneridae</taxon>
        <taxon>Pentapetalae</taxon>
        <taxon>asterids</taxon>
        <taxon>Ericales</taxon>
        <taxon>Ericaceae</taxon>
        <taxon>Ericoideae</taxon>
        <taxon>Rhodoreae</taxon>
        <taxon>Rhododendron</taxon>
    </lineage>
</organism>
<evidence type="ECO:0000313" key="2">
    <source>
        <dbReference type="Proteomes" id="UP001062846"/>
    </source>
</evidence>
<dbReference type="Proteomes" id="UP001062846">
    <property type="component" value="Chromosome 11"/>
</dbReference>
<name>A0ACC0LNV5_RHOML</name>
<gene>
    <name evidence="1" type="ORF">RHMOL_Rhmol11G0016300</name>
</gene>
<proteinExistence type="predicted"/>
<keyword evidence="2" id="KW-1185">Reference proteome</keyword>